<organism evidence="1 3">
    <name type="scientific">Xenorhabdus budapestensis</name>
    <dbReference type="NCBI Taxonomy" id="290110"/>
    <lineage>
        <taxon>Bacteria</taxon>
        <taxon>Pseudomonadati</taxon>
        <taxon>Pseudomonadota</taxon>
        <taxon>Gammaproteobacteria</taxon>
        <taxon>Enterobacterales</taxon>
        <taxon>Morganellaceae</taxon>
        <taxon>Xenorhabdus</taxon>
    </lineage>
</organism>
<proteinExistence type="predicted"/>
<name>A0A2D0IZU5_XENBU</name>
<dbReference type="EMBL" id="NIBS01000011">
    <property type="protein sequence ID" value="PHM27486.1"/>
    <property type="molecule type" value="Genomic_DNA"/>
</dbReference>
<dbReference type="AlphaFoldDB" id="A0A2D0IZU5"/>
<evidence type="ECO:0000313" key="3">
    <source>
        <dbReference type="Proteomes" id="UP000225833"/>
    </source>
</evidence>
<keyword evidence="4" id="KW-1185">Reference proteome</keyword>
<evidence type="ECO:0000313" key="2">
    <source>
        <dbReference type="EMBL" id="QTL40273.1"/>
    </source>
</evidence>
<sequence length="205" mass="23189">MKYTTTIQKAQFNDKGLAIIAGWAEVYICDPMTREYIHASWDNVPFGGSVVGGAYRDKPDLPTESAIAVIRSEDEKSWVYVADHRGKQAYNTDNRQPVEIDFLGDLPPSLTLSEPKTDFDVWDGKNWVTDTDAQKVALIAHAEYEKAQRLKEANNTLTYLQDAVDVELASDEEIAALQAWKKYRVLLNRVNTSKAPDIHWPEQSQ</sequence>
<dbReference type="Pfam" id="PF02413">
    <property type="entry name" value="Caudo_TAP"/>
    <property type="match status" value="1"/>
</dbReference>
<dbReference type="Proteomes" id="UP000225833">
    <property type="component" value="Unassembled WGS sequence"/>
</dbReference>
<dbReference type="OrthoDB" id="8596093at2"/>
<dbReference type="RefSeq" id="WP_099136201.1">
    <property type="nucleotide sequence ID" value="NZ_CAWNNJ010000013.1"/>
</dbReference>
<evidence type="ECO:0000313" key="4">
    <source>
        <dbReference type="Proteomes" id="UP000665047"/>
    </source>
</evidence>
<dbReference type="PANTHER" id="PTHR34413">
    <property type="entry name" value="PROPHAGE TAIL FIBER ASSEMBLY PROTEIN HOMOLOG TFAE-RELATED-RELATED"/>
    <property type="match status" value="1"/>
</dbReference>
<reference evidence="1 3" key="1">
    <citation type="journal article" date="2017" name="Nat. Microbiol.">
        <title>Natural product diversity associated with the nematode symbionts Photorhabdus and Xenorhabdus.</title>
        <authorList>
            <person name="Tobias N.J."/>
            <person name="Wolff H."/>
            <person name="Djahanschiri B."/>
            <person name="Grundmann F."/>
            <person name="Kronenwerth M."/>
            <person name="Shi Y.M."/>
            <person name="Simonyi S."/>
            <person name="Grun P."/>
            <person name="Shapiro-Ilan D."/>
            <person name="Pidot S.J."/>
            <person name="Stinear T.P."/>
            <person name="Ebersberger I."/>
            <person name="Bode H.B."/>
        </authorList>
    </citation>
    <scope>NUCLEOTIDE SEQUENCE [LARGE SCALE GENOMIC DNA]</scope>
    <source>
        <strain evidence="1 3">DSM 16342</strain>
    </source>
</reference>
<dbReference type="InterPro" id="IPR051220">
    <property type="entry name" value="TFA_Chaperone"/>
</dbReference>
<gene>
    <name evidence="2" type="ORF">HGO23_02300</name>
    <name evidence="1" type="ORF">Xbud_02342</name>
</gene>
<dbReference type="PANTHER" id="PTHR34413:SF2">
    <property type="entry name" value="PROPHAGE TAIL FIBER ASSEMBLY PROTEIN HOMOLOG TFAE-RELATED"/>
    <property type="match status" value="1"/>
</dbReference>
<reference evidence="2 4" key="2">
    <citation type="submission" date="2021-03" db="EMBL/GenBank/DDBJ databases">
        <title>Complete Genome Sequence Data of Xenorhabdus budapestensis strain C72, a Candidate Biological Control Agent, from China.</title>
        <authorList>
            <person name="LI B."/>
            <person name="WANG S."/>
            <person name="QIU D."/>
        </authorList>
    </citation>
    <scope>NUCLEOTIDE SEQUENCE [LARGE SCALE GENOMIC DNA]</scope>
    <source>
        <strain evidence="2 4">C-7-2</strain>
    </source>
</reference>
<dbReference type="Proteomes" id="UP000665047">
    <property type="component" value="Chromosome"/>
</dbReference>
<accession>A0A2D0IZU5</accession>
<evidence type="ECO:0000313" key="1">
    <source>
        <dbReference type="EMBL" id="PHM27486.1"/>
    </source>
</evidence>
<dbReference type="EMBL" id="CP072455">
    <property type="protein sequence ID" value="QTL40273.1"/>
    <property type="molecule type" value="Genomic_DNA"/>
</dbReference>
<dbReference type="InterPro" id="IPR003458">
    <property type="entry name" value="Phage_T4_Gp38_tail_assem"/>
</dbReference>
<protein>
    <submittedName>
        <fullName evidence="2">Tail fiber assembly protein</fullName>
    </submittedName>
    <submittedName>
        <fullName evidence="1">Tail fiber protein of a prophage</fullName>
    </submittedName>
</protein>